<dbReference type="AlphaFoldDB" id="A0AAW0MGQ4"/>
<dbReference type="EMBL" id="JBBPFD010000393">
    <property type="protein sequence ID" value="KAK7879000.1"/>
    <property type="molecule type" value="Genomic_DNA"/>
</dbReference>
<organism evidence="2 3">
    <name type="scientific">Mugilogobius chulae</name>
    <name type="common">yellowstripe goby</name>
    <dbReference type="NCBI Taxonomy" id="88201"/>
    <lineage>
        <taxon>Eukaryota</taxon>
        <taxon>Metazoa</taxon>
        <taxon>Chordata</taxon>
        <taxon>Craniata</taxon>
        <taxon>Vertebrata</taxon>
        <taxon>Euteleostomi</taxon>
        <taxon>Actinopterygii</taxon>
        <taxon>Neopterygii</taxon>
        <taxon>Teleostei</taxon>
        <taxon>Neoteleostei</taxon>
        <taxon>Acanthomorphata</taxon>
        <taxon>Gobiaria</taxon>
        <taxon>Gobiiformes</taxon>
        <taxon>Gobioidei</taxon>
        <taxon>Gobiidae</taxon>
        <taxon>Gobionellinae</taxon>
        <taxon>Mugilogobius</taxon>
    </lineage>
</organism>
<feature type="compositionally biased region" description="Acidic residues" evidence="1">
    <location>
        <begin position="75"/>
        <end position="89"/>
    </location>
</feature>
<accession>A0AAW0MGQ4</accession>
<protein>
    <submittedName>
        <fullName evidence="2">Uncharacterized protein</fullName>
    </submittedName>
</protein>
<keyword evidence="3" id="KW-1185">Reference proteome</keyword>
<feature type="region of interest" description="Disordered" evidence="1">
    <location>
        <begin position="70"/>
        <end position="166"/>
    </location>
</feature>
<evidence type="ECO:0000313" key="2">
    <source>
        <dbReference type="EMBL" id="KAK7879000.1"/>
    </source>
</evidence>
<evidence type="ECO:0000256" key="1">
    <source>
        <dbReference type="SAM" id="MobiDB-lite"/>
    </source>
</evidence>
<feature type="non-terminal residue" evidence="2">
    <location>
        <position position="1"/>
    </location>
</feature>
<evidence type="ECO:0000313" key="3">
    <source>
        <dbReference type="Proteomes" id="UP001460270"/>
    </source>
</evidence>
<sequence length="166" mass="17921">AKDGGLTRIRAGSTPVVNITDFNEAETQCTDSSQLTGSCEAWSLSSECDLTITDTSIPKLRRTKSIEMRGRIDYDSDELFDPSSDDSGEEYIPKSGEDSSEDTDTKNVLFDSDQDEDPLDSNETEQDQESAHKSDSPVGPHLSSPLQTALCSATVPSPALTEHNSA</sequence>
<comment type="caution">
    <text evidence="2">The sequence shown here is derived from an EMBL/GenBank/DDBJ whole genome shotgun (WGS) entry which is preliminary data.</text>
</comment>
<gene>
    <name evidence="2" type="ORF">WMY93_034165</name>
</gene>
<dbReference type="Proteomes" id="UP001460270">
    <property type="component" value="Unassembled WGS sequence"/>
</dbReference>
<feature type="compositionally biased region" description="Polar residues" evidence="1">
    <location>
        <begin position="144"/>
        <end position="155"/>
    </location>
</feature>
<proteinExistence type="predicted"/>
<feature type="compositionally biased region" description="Acidic residues" evidence="1">
    <location>
        <begin position="112"/>
        <end position="128"/>
    </location>
</feature>
<reference evidence="3" key="1">
    <citation type="submission" date="2024-04" db="EMBL/GenBank/DDBJ databases">
        <title>Salinicola lusitanus LLJ914,a marine bacterium isolated from the Okinawa Trough.</title>
        <authorList>
            <person name="Li J."/>
        </authorList>
    </citation>
    <scope>NUCLEOTIDE SEQUENCE [LARGE SCALE GENOMIC DNA]</scope>
</reference>
<name>A0AAW0MGQ4_9GOBI</name>